<dbReference type="InterPro" id="IPR004860">
    <property type="entry name" value="LAGLIDADG_dom"/>
</dbReference>
<dbReference type="NCBIfam" id="TIGR02487">
    <property type="entry name" value="NrdD"/>
    <property type="match status" value="1"/>
</dbReference>
<dbReference type="InterPro" id="IPR006142">
    <property type="entry name" value="INTEIN"/>
</dbReference>
<dbReference type="Pfam" id="PF13597">
    <property type="entry name" value="NRDD"/>
    <property type="match status" value="2"/>
</dbReference>
<evidence type="ECO:0000256" key="2">
    <source>
        <dbReference type="ARBA" id="ARBA00022813"/>
    </source>
</evidence>
<dbReference type="InterPro" id="IPR012833">
    <property type="entry name" value="NrdD"/>
</dbReference>
<dbReference type="InterPro" id="IPR006141">
    <property type="entry name" value="Intein_N"/>
</dbReference>
<dbReference type="GO" id="GO:0004519">
    <property type="term" value="F:endonuclease activity"/>
    <property type="evidence" value="ECO:0007669"/>
    <property type="project" value="InterPro"/>
</dbReference>
<dbReference type="PRINTS" id="PR00379">
    <property type="entry name" value="INTEIN"/>
</dbReference>
<protein>
    <submittedName>
        <fullName evidence="8">Anaerobic ribonucleoside-triphosphate reductase</fullName>
        <ecNumber evidence="8">1.17.4.2</ecNumber>
    </submittedName>
</protein>
<dbReference type="Pfam" id="PF14528">
    <property type="entry name" value="LAGLIDADG_3"/>
    <property type="match status" value="1"/>
</dbReference>
<keyword evidence="4" id="KW-0651">Protein splicing</keyword>
<keyword evidence="3 5" id="KW-0067">ATP-binding</keyword>
<dbReference type="InterPro" id="IPR030934">
    <property type="entry name" value="Intein_C"/>
</dbReference>
<dbReference type="CDD" id="cd00081">
    <property type="entry name" value="Hint"/>
    <property type="match status" value="1"/>
</dbReference>
<keyword evidence="1 5" id="KW-0547">Nucleotide-binding</keyword>
<dbReference type="GO" id="GO:0005524">
    <property type="term" value="F:ATP binding"/>
    <property type="evidence" value="ECO:0007669"/>
    <property type="project" value="UniProtKB-UniRule"/>
</dbReference>
<dbReference type="Pfam" id="PF03477">
    <property type="entry name" value="ATP-cone"/>
    <property type="match status" value="1"/>
</dbReference>
<dbReference type="SUPFAM" id="SSF51294">
    <property type="entry name" value="Hedgehog/intein (Hint) domain"/>
    <property type="match status" value="1"/>
</dbReference>
<organism evidence="8 9">
    <name type="scientific">Syntrophaceticus schinkii</name>
    <dbReference type="NCBI Taxonomy" id="499207"/>
    <lineage>
        <taxon>Bacteria</taxon>
        <taxon>Bacillati</taxon>
        <taxon>Bacillota</taxon>
        <taxon>Clostridia</taxon>
        <taxon>Thermoanaerobacterales</taxon>
        <taxon>Thermoanaerobacterales Family III. Incertae Sedis</taxon>
        <taxon>Syntrophaceticus</taxon>
    </lineage>
</organism>
<accession>A0A0B7MIL4</accession>
<sequence length="1198" mass="136648">MFTTIRKRDGREVPFDDSKITDAIFKAARAVGGEDRELAVSLTLDVLRMLKQEYNGQTFGVEDVQDVVEKVLIERGHARTAKAYILYRDKRTRIRDAKTELMDIVEDIIKETDRDNANVGNSPSAKMLQIASAASRNFYLTRLLDEDYSLAHRRGDIHIHDLDFYATTPNCLQIPLDDLLRDGFDNGHGFIRPPKRPASATALAAIILQSSQNDMYGGQSFPFFDTQMAPFIDGNSEEEVYQAMEALVYNLNSMHSLRGSERIWIFNKEQKNLSTMSMEQFHRVFEPGKYAALSLNYQNGKTELKDITASYKHNNFHRLLRVKLKSGQSVDITDNHSIMTIDETGKIATSSPKDLQRGLAPARWIADEEEHVYGLSQYPNSYKYPMKSLKLDENLAKFFGFYVAEGSFDGSSISLALFDLELEQIVTDLLKSINPNFTTIIRRDKKGKRRDLRCRVGRTFASFVADVCGRGAQNKRVPSEIFFSSPDIIKSFLDGYISGDGTVAKNRVLASTVSQELRDGIYLLMVRCGLPVSIDQKTPVSQFANARERFKIAVGGYYATSLSVSGRKEENLADLYQVTTEQTKYDYEYLRPLIAEVYGIKCRNAYQYRIRPLYIEELIFDLEYRILKPEEKKHIEQLASKEYWLKQVEKIIPAVKSTERYHLKRLIKNNKLPRFSKYLDVKFPYTQFLERFILPENLGLHRIGVRINDDCNSPLLVIRWANKVLEKNEIMQELLCKLKRAQEILPLQVKSINELPYEPYVYDISVADNENFLTAKGVFVHNSRAGSQVPFSSLNLGTDTSETGRKVTRNLLLAYEAGLGKGENPIFPNVIFRLKKGINFDPGDPNYDLFQLAVRVASKRLNPTFSFMDSSFNKKYGDQVAYMGCRTRVMANRRGPAVTTRRGNLSFTTINLPRLAIKAERNIKRFYSLLDELTELTINQLYHRFNVQCRLRVKDIPFVMGQGLYMGSEDLKPEDSIEPAIVNGTLSVGMIGLAEALIALTGYHHGQSEESQALGLEIMQHISEKVEDACERFDLNYTFLATPAEGLCGRFVTLDRKEFELIPGVTDREYYTNSFHIPVHYPISMYDKIRLEGQYHKYFNAGHISYVELPSPPQHNPQAVEALIRHMADCDMGYAGINYPVDFCCGCSLLGVFNDPECPRCGSTNIRRVRRITGYLSTVDRFNDGKVAELRDRLPHSK</sequence>
<dbReference type="PROSITE" id="PS50819">
    <property type="entry name" value="INTEIN_ENDONUCLEASE"/>
    <property type="match status" value="1"/>
</dbReference>
<feature type="domain" description="DOD-type homing endonuclease" evidence="6">
    <location>
        <begin position="398"/>
        <end position="530"/>
    </location>
</feature>
<dbReference type="Proteomes" id="UP000046155">
    <property type="component" value="Unassembled WGS sequence"/>
</dbReference>
<evidence type="ECO:0000259" key="6">
    <source>
        <dbReference type="PROSITE" id="PS50819"/>
    </source>
</evidence>
<dbReference type="RefSeq" id="WP_198142055.1">
    <property type="nucleotide sequence ID" value="NZ_CDRZ01000010.1"/>
</dbReference>
<dbReference type="InterPro" id="IPR027434">
    <property type="entry name" value="Homing_endonucl"/>
</dbReference>
<dbReference type="PANTHER" id="PTHR21075:SF0">
    <property type="entry name" value="ANAEROBIC RIBONUCLEOSIDE-TRIPHOSPHATE REDUCTASE"/>
    <property type="match status" value="1"/>
</dbReference>
<dbReference type="GO" id="GO:0009265">
    <property type="term" value="P:2'-deoxyribonucleotide biosynthetic process"/>
    <property type="evidence" value="ECO:0007669"/>
    <property type="project" value="TreeGrafter"/>
</dbReference>
<dbReference type="GO" id="GO:0006260">
    <property type="term" value="P:DNA replication"/>
    <property type="evidence" value="ECO:0007669"/>
    <property type="project" value="InterPro"/>
</dbReference>
<dbReference type="PANTHER" id="PTHR21075">
    <property type="entry name" value="ANAEROBIC RIBONUCLEOSIDE-TRIPHOSPHATE REDUCTASE"/>
    <property type="match status" value="1"/>
</dbReference>
<keyword evidence="9" id="KW-1185">Reference proteome</keyword>
<dbReference type="GO" id="GO:0031250">
    <property type="term" value="C:anaerobic ribonucleoside-triphosphate reductase complex"/>
    <property type="evidence" value="ECO:0007669"/>
    <property type="project" value="TreeGrafter"/>
</dbReference>
<evidence type="ECO:0000256" key="1">
    <source>
        <dbReference type="ARBA" id="ARBA00022741"/>
    </source>
</evidence>
<dbReference type="InterPro" id="IPR005144">
    <property type="entry name" value="ATP-cone_dom"/>
</dbReference>
<evidence type="ECO:0000313" key="9">
    <source>
        <dbReference type="Proteomes" id="UP000046155"/>
    </source>
</evidence>
<dbReference type="GO" id="GO:0004748">
    <property type="term" value="F:ribonucleoside-diphosphate reductase activity, thioredoxin disulfide as acceptor"/>
    <property type="evidence" value="ECO:0007669"/>
    <property type="project" value="TreeGrafter"/>
</dbReference>
<dbReference type="InterPro" id="IPR004042">
    <property type="entry name" value="Intein_endonuc_central"/>
</dbReference>
<dbReference type="NCBIfam" id="TIGR01443">
    <property type="entry name" value="intein_Cterm"/>
    <property type="match status" value="1"/>
</dbReference>
<reference evidence="9" key="1">
    <citation type="submission" date="2015-01" db="EMBL/GenBank/DDBJ databases">
        <authorList>
            <person name="Manzoor Shahid"/>
            <person name="Zubair Saima"/>
        </authorList>
    </citation>
    <scope>NUCLEOTIDE SEQUENCE [LARGE SCALE GENOMIC DNA]</scope>
    <source>
        <strain evidence="9">Sp3</strain>
    </source>
</reference>
<dbReference type="PROSITE" id="PS51161">
    <property type="entry name" value="ATP_CONE"/>
    <property type="match status" value="1"/>
</dbReference>
<name>A0A0B7MIL4_9FIRM</name>
<dbReference type="Gene3D" id="3.10.28.10">
    <property type="entry name" value="Homing endonucleases"/>
    <property type="match status" value="1"/>
</dbReference>
<dbReference type="EC" id="1.17.4.2" evidence="8"/>
<dbReference type="Gene3D" id="2.170.16.10">
    <property type="entry name" value="Hedgehog/Intein (Hint) domain"/>
    <property type="match status" value="1"/>
</dbReference>
<dbReference type="SMART" id="SM00305">
    <property type="entry name" value="HintC"/>
    <property type="match status" value="1"/>
</dbReference>
<dbReference type="GO" id="GO:0016539">
    <property type="term" value="P:intein-mediated protein splicing"/>
    <property type="evidence" value="ECO:0007669"/>
    <property type="project" value="InterPro"/>
</dbReference>
<dbReference type="SUPFAM" id="SSF55608">
    <property type="entry name" value="Homing endonucleases"/>
    <property type="match status" value="1"/>
</dbReference>
<proteinExistence type="predicted"/>
<evidence type="ECO:0000256" key="3">
    <source>
        <dbReference type="ARBA" id="ARBA00022840"/>
    </source>
</evidence>
<dbReference type="EMBL" id="CDRZ01000010">
    <property type="protein sequence ID" value="CEO87492.1"/>
    <property type="molecule type" value="Genomic_DNA"/>
</dbReference>
<evidence type="ECO:0000313" key="8">
    <source>
        <dbReference type="EMBL" id="CEO87492.1"/>
    </source>
</evidence>
<gene>
    <name evidence="8" type="ORF">SSCH_1070013</name>
</gene>
<evidence type="ECO:0000259" key="7">
    <source>
        <dbReference type="PROSITE" id="PS51161"/>
    </source>
</evidence>
<dbReference type="PROSITE" id="PS50817">
    <property type="entry name" value="INTEIN_N_TER"/>
    <property type="match status" value="1"/>
</dbReference>
<evidence type="ECO:0000256" key="4">
    <source>
        <dbReference type="ARBA" id="ARBA00023000"/>
    </source>
</evidence>
<dbReference type="Gene3D" id="3.20.70.20">
    <property type="match status" value="2"/>
</dbReference>
<dbReference type="AlphaFoldDB" id="A0A0B7MIL4"/>
<keyword evidence="8" id="KW-0560">Oxidoreductase</keyword>
<dbReference type="InterPro" id="IPR003586">
    <property type="entry name" value="Hint_dom_C"/>
</dbReference>
<dbReference type="GO" id="GO:0008998">
    <property type="term" value="F:ribonucleoside-triphosphate reductase (thioredoxin) activity"/>
    <property type="evidence" value="ECO:0007669"/>
    <property type="project" value="UniProtKB-EC"/>
</dbReference>
<keyword evidence="2" id="KW-0068">Autocatalytic cleavage</keyword>
<feature type="domain" description="ATP-cone" evidence="7">
    <location>
        <begin position="3"/>
        <end position="95"/>
    </location>
</feature>
<dbReference type="SUPFAM" id="SSF51998">
    <property type="entry name" value="PFL-like glycyl radical enzymes"/>
    <property type="match status" value="1"/>
</dbReference>
<evidence type="ECO:0000256" key="5">
    <source>
        <dbReference type="PROSITE-ProRule" id="PRU00492"/>
    </source>
</evidence>
<dbReference type="PROSITE" id="PS50818">
    <property type="entry name" value="INTEIN_C_TER"/>
    <property type="match status" value="1"/>
</dbReference>
<dbReference type="InterPro" id="IPR036844">
    <property type="entry name" value="Hint_dom_sf"/>
</dbReference>